<protein>
    <recommendedName>
        <fullName evidence="4">Transposase</fullName>
    </recommendedName>
</protein>
<reference evidence="3" key="1">
    <citation type="journal article" date="2019" name="Int. J. Syst. Evol. Microbiol.">
        <title>The Global Catalogue of Microorganisms (GCM) 10K type strain sequencing project: providing services to taxonomists for standard genome sequencing and annotation.</title>
        <authorList>
            <consortium name="The Broad Institute Genomics Platform"/>
            <consortium name="The Broad Institute Genome Sequencing Center for Infectious Disease"/>
            <person name="Wu L."/>
            <person name="Ma J."/>
        </authorList>
    </citation>
    <scope>NUCLEOTIDE SEQUENCE [LARGE SCALE GENOMIC DNA]</scope>
    <source>
        <strain evidence="3">JCM 18542</strain>
    </source>
</reference>
<dbReference type="Proteomes" id="UP001500839">
    <property type="component" value="Unassembled WGS sequence"/>
</dbReference>
<keyword evidence="3" id="KW-1185">Reference proteome</keyword>
<evidence type="ECO:0000256" key="1">
    <source>
        <dbReference type="SAM" id="MobiDB-lite"/>
    </source>
</evidence>
<comment type="caution">
    <text evidence="2">The sequence shown here is derived from an EMBL/GenBank/DDBJ whole genome shotgun (WGS) entry which is preliminary data.</text>
</comment>
<accession>A0ABP9D8S8</accession>
<organism evidence="2 3">
    <name type="scientific">Tomitella cavernea</name>
    <dbReference type="NCBI Taxonomy" id="1387982"/>
    <lineage>
        <taxon>Bacteria</taxon>
        <taxon>Bacillati</taxon>
        <taxon>Actinomycetota</taxon>
        <taxon>Actinomycetes</taxon>
        <taxon>Mycobacteriales</taxon>
        <taxon>Tomitella</taxon>
    </lineage>
</organism>
<gene>
    <name evidence="2" type="ORF">GCM10023353_38320</name>
</gene>
<sequence length="72" mass="7900">MTGVAGGKDVTYGIEWGCDTNQPRGHIRMPSPPTPPATATPTRHERLLEVLETVPDPRDRRGIRYSFAAIGQ</sequence>
<feature type="region of interest" description="Disordered" evidence="1">
    <location>
        <begin position="1"/>
        <end position="42"/>
    </location>
</feature>
<dbReference type="EMBL" id="BAABKQ010000002">
    <property type="protein sequence ID" value="GAA4825531.1"/>
    <property type="molecule type" value="Genomic_DNA"/>
</dbReference>
<evidence type="ECO:0008006" key="4">
    <source>
        <dbReference type="Google" id="ProtNLM"/>
    </source>
</evidence>
<proteinExistence type="predicted"/>
<name>A0ABP9D8S8_9ACTN</name>
<evidence type="ECO:0000313" key="3">
    <source>
        <dbReference type="Proteomes" id="UP001500839"/>
    </source>
</evidence>
<evidence type="ECO:0000313" key="2">
    <source>
        <dbReference type="EMBL" id="GAA4825531.1"/>
    </source>
</evidence>